<dbReference type="AlphaFoldDB" id="A0AAP6ECG6"/>
<comment type="caution">
    <text evidence="4">The sequence shown here is derived from an EMBL/GenBank/DDBJ whole genome shotgun (WGS) entry which is preliminary data.</text>
</comment>
<evidence type="ECO:0000313" key="7">
    <source>
        <dbReference type="Proteomes" id="UP001282288"/>
    </source>
</evidence>
<keyword evidence="2" id="KW-0663">Pyridoxal phosphate</keyword>
<proteinExistence type="predicted"/>
<accession>A0AAP6ECG6</accession>
<dbReference type="EMBL" id="JARAWP010000006">
    <property type="protein sequence ID" value="MDX3018511.1"/>
    <property type="molecule type" value="Genomic_DNA"/>
</dbReference>
<dbReference type="InterPro" id="IPR036052">
    <property type="entry name" value="TrpB-like_PALP_sf"/>
</dbReference>
<evidence type="ECO:0000313" key="5">
    <source>
        <dbReference type="EMBL" id="MDX3018511.1"/>
    </source>
</evidence>
<dbReference type="PANTHER" id="PTHR10314">
    <property type="entry name" value="CYSTATHIONINE BETA-SYNTHASE"/>
    <property type="match status" value="1"/>
</dbReference>
<evidence type="ECO:0000256" key="2">
    <source>
        <dbReference type="ARBA" id="ARBA00022898"/>
    </source>
</evidence>
<dbReference type="EMBL" id="JARAWC010000001">
    <property type="protein sequence ID" value="MDX2958144.1"/>
    <property type="molecule type" value="Genomic_DNA"/>
</dbReference>
<evidence type="ECO:0000313" key="6">
    <source>
        <dbReference type="Proteomes" id="UP001272987"/>
    </source>
</evidence>
<gene>
    <name evidence="4" type="ORF">PV399_00200</name>
    <name evidence="5" type="ORF">PV666_11510</name>
</gene>
<dbReference type="RefSeq" id="WP_010355226.1">
    <property type="nucleotide sequence ID" value="NZ_CP122369.1"/>
</dbReference>
<evidence type="ECO:0000259" key="3">
    <source>
        <dbReference type="Pfam" id="PF00291"/>
    </source>
</evidence>
<name>A0AAP6ECG6_9ACTN</name>
<comment type="cofactor">
    <cofactor evidence="1">
        <name>pyridoxal 5'-phosphate</name>
        <dbReference type="ChEBI" id="CHEBI:597326"/>
    </cofactor>
</comment>
<dbReference type="Proteomes" id="UP001272987">
    <property type="component" value="Unassembled WGS sequence"/>
</dbReference>
<keyword evidence="6" id="KW-1185">Reference proteome</keyword>
<sequence length="354" mass="37391">MTLSHLECVRCAARFPVADHPRGCPDCDTAGRNPNLFCVYDDTTAPTERLPYVTAPALGEGDTPLLRLPWLEGASVKNEAANPTGSHKDRFAAMVVAHAAASGYERVAISSSGNAGLALAAYAAAAGLRCTVAGYTRLPEPVRERLADLGADLHLFATDAERVGLIRELAARPDTLAVSNIAEPFVGCHPIGIEGYKRIAWEIAGQAAEEVRHVVVPTSRGDLAWGIHRGFAELPGTTPPRLHLVEPFPRLAAVLAGAPVGGHFPGDSGRLSSIAGHTTTVQAHRAVMLSGGSAMVVSSDTADEWYARLCGRGHVWERSSVTVFAAYERLRAEGTIGAGEHAVLVATSHFFKGL</sequence>
<dbReference type="InterPro" id="IPR001926">
    <property type="entry name" value="TrpB-like_PALP"/>
</dbReference>
<dbReference type="SUPFAM" id="SSF53686">
    <property type="entry name" value="Tryptophan synthase beta subunit-like PLP-dependent enzymes"/>
    <property type="match status" value="1"/>
</dbReference>
<dbReference type="GeneID" id="69808178"/>
<reference evidence="4 6" key="1">
    <citation type="journal article" date="2023" name="Microb. Genom.">
        <title>Mesoterricola silvestris gen. nov., sp. nov., Mesoterricola sediminis sp. nov., Geothrix oryzae sp. nov., Geothrix edaphica sp. nov., Geothrix rubra sp. nov., and Geothrix limicola sp. nov., six novel members of Acidobacteriota isolated from soils.</title>
        <authorList>
            <person name="Weisberg A.J."/>
            <person name="Pearce E."/>
            <person name="Kramer C.G."/>
            <person name="Chang J.H."/>
            <person name="Clarke C.R."/>
        </authorList>
    </citation>
    <scope>NUCLEOTIDE SEQUENCE</scope>
    <source>
        <strain evidence="5 6">NB05-1H</strain>
        <strain evidence="4">NRRL_B-16521</strain>
    </source>
</reference>
<dbReference type="Gene3D" id="3.40.50.1100">
    <property type="match status" value="2"/>
</dbReference>
<dbReference type="Proteomes" id="UP001282288">
    <property type="component" value="Unassembled WGS sequence"/>
</dbReference>
<dbReference type="Pfam" id="PF00291">
    <property type="entry name" value="PALP"/>
    <property type="match status" value="1"/>
</dbReference>
<protein>
    <submittedName>
        <fullName evidence="4">Pyridoxal-phosphate dependent enzyme</fullName>
    </submittedName>
</protein>
<feature type="domain" description="Tryptophan synthase beta chain-like PALP" evidence="3">
    <location>
        <begin position="58"/>
        <end position="347"/>
    </location>
</feature>
<evidence type="ECO:0000313" key="4">
    <source>
        <dbReference type="EMBL" id="MDX2958144.1"/>
    </source>
</evidence>
<organism evidence="4 7">
    <name type="scientific">Streptomyces acidiscabies</name>
    <dbReference type="NCBI Taxonomy" id="42234"/>
    <lineage>
        <taxon>Bacteria</taxon>
        <taxon>Bacillati</taxon>
        <taxon>Actinomycetota</taxon>
        <taxon>Actinomycetes</taxon>
        <taxon>Kitasatosporales</taxon>
        <taxon>Streptomycetaceae</taxon>
        <taxon>Streptomyces</taxon>
    </lineage>
</organism>
<dbReference type="InterPro" id="IPR050214">
    <property type="entry name" value="Cys_Synth/Cystath_Beta-Synth"/>
</dbReference>
<evidence type="ECO:0000256" key="1">
    <source>
        <dbReference type="ARBA" id="ARBA00001933"/>
    </source>
</evidence>
<dbReference type="GO" id="GO:1901605">
    <property type="term" value="P:alpha-amino acid metabolic process"/>
    <property type="evidence" value="ECO:0007669"/>
    <property type="project" value="UniProtKB-ARBA"/>
</dbReference>